<dbReference type="Pfam" id="PF13812">
    <property type="entry name" value="PPR_3"/>
    <property type="match status" value="1"/>
</dbReference>
<keyword evidence="5" id="KW-1185">Reference proteome</keyword>
<dbReference type="InterPro" id="IPR036034">
    <property type="entry name" value="PDZ_sf"/>
</dbReference>
<gene>
    <name evidence="4" type="ORF">FisN_27Lh031</name>
</gene>
<name>A0A1Z5JHP0_FISSO</name>
<feature type="repeat" description="PPR" evidence="2">
    <location>
        <begin position="613"/>
        <end position="647"/>
    </location>
</feature>
<evidence type="ECO:0000259" key="3">
    <source>
        <dbReference type="PROSITE" id="PS50106"/>
    </source>
</evidence>
<dbReference type="InParanoid" id="A0A1Z5JHP0"/>
<feature type="repeat" description="PPR" evidence="2">
    <location>
        <begin position="472"/>
        <end position="506"/>
    </location>
</feature>
<comment type="caution">
    <text evidence="4">The sequence shown here is derived from an EMBL/GenBank/DDBJ whole genome shotgun (WGS) entry which is preliminary data.</text>
</comment>
<dbReference type="PROSITE" id="PS50106">
    <property type="entry name" value="PDZ"/>
    <property type="match status" value="1"/>
</dbReference>
<evidence type="ECO:0000313" key="4">
    <source>
        <dbReference type="EMBL" id="GAX13527.1"/>
    </source>
</evidence>
<keyword evidence="1" id="KW-0677">Repeat</keyword>
<dbReference type="Pfam" id="PF13041">
    <property type="entry name" value="PPR_2"/>
    <property type="match status" value="2"/>
</dbReference>
<feature type="domain" description="PDZ" evidence="3">
    <location>
        <begin position="156"/>
        <end position="216"/>
    </location>
</feature>
<dbReference type="Proteomes" id="UP000198406">
    <property type="component" value="Unassembled WGS sequence"/>
</dbReference>
<accession>A0A1Z5JHP0</accession>
<dbReference type="AlphaFoldDB" id="A0A1Z5JHP0"/>
<dbReference type="InterPro" id="IPR002885">
    <property type="entry name" value="PPR_rpt"/>
</dbReference>
<dbReference type="PROSITE" id="PS51375">
    <property type="entry name" value="PPR"/>
    <property type="match status" value="3"/>
</dbReference>
<dbReference type="SUPFAM" id="SSF50156">
    <property type="entry name" value="PDZ domain-like"/>
    <property type="match status" value="2"/>
</dbReference>
<evidence type="ECO:0000313" key="5">
    <source>
        <dbReference type="Proteomes" id="UP000198406"/>
    </source>
</evidence>
<dbReference type="PANTHER" id="PTHR47942:SF63">
    <property type="entry name" value="PENTATRICOPEPTIDE REPEAT-CONTAINING PROTEIN"/>
    <property type="match status" value="1"/>
</dbReference>
<organism evidence="4 5">
    <name type="scientific">Fistulifera solaris</name>
    <name type="common">Oleaginous diatom</name>
    <dbReference type="NCBI Taxonomy" id="1519565"/>
    <lineage>
        <taxon>Eukaryota</taxon>
        <taxon>Sar</taxon>
        <taxon>Stramenopiles</taxon>
        <taxon>Ochrophyta</taxon>
        <taxon>Bacillariophyta</taxon>
        <taxon>Bacillariophyceae</taxon>
        <taxon>Bacillariophycidae</taxon>
        <taxon>Naviculales</taxon>
        <taxon>Naviculaceae</taxon>
        <taxon>Fistulifera</taxon>
    </lineage>
</organism>
<dbReference type="InterPro" id="IPR051222">
    <property type="entry name" value="PPR/CCM1_RNA-binding"/>
</dbReference>
<dbReference type="OrthoDB" id="41888at2759"/>
<protein>
    <recommendedName>
        <fullName evidence="3">PDZ domain-containing protein</fullName>
    </recommendedName>
</protein>
<evidence type="ECO:0000256" key="1">
    <source>
        <dbReference type="ARBA" id="ARBA00022737"/>
    </source>
</evidence>
<sequence>MIRQISATLSESYFPDDDLFALEEEKDDSDQEAIEKQLQARSTIPQIHRLQVTLPQGVRLVAIDTGRKVLKEELDLQSLQITTSGTSFLDPAWLRPLDATFRGILVSHVDSNSMAWKQGIRPGQVVRSVSAGNGRWWPKISLEGVRSALKASTLIGLEVEQLTETNVFELTLKKPLGFQIQETKDGMVRVSKIAENAPNLVQHALRVGDRVVAIDSSLGDKLWPVSTVEGVISAVTGRLPGQSVTLRFERQPGAVQPVAAAAPTTTTTSATNTVVDVPTDHKELIQRCREVLQRYSTKEPSVRSKLDLVPALVADKVVEKLSAASVAMDAKTLAMLMHAYLSCEQPFKAIQLFESSTGFRGDASSAPLADAPRSFQANDAALNLYTGTMLLQAHAQNRDLAAVHRVLAALEGRSGQIIDGEEVAPWPWTGAYGSIQPDTYCYNVALAASDQLGGPEAVQFATDLFARMKERDIVTYNTFLNTLVKAGKSTESFRLFDQMKRSKVRPDKYTYYALMKSCKNNMDLQELFYDMQEYNIPIDVVFYNAMIQNLSENREWSQATKLIQEMETKGVSPQAMTYGILMNGMLRADKPNACLALFESACVNSKTVGLTQNVHLYTTAIAAAAVLGNHERALELVSRMTAVGIKPNTKTLTSVVGACLASQKYDLAVGVYRKIEKPDGYAMSQGIQAYCGNGEPEVAASILREQRRGTRLMSGKLIMRSYRHVIGAALGKHDYDLARQVLTDLLLKGNIPSKEITDTIVNSFGIFRSSVVEATMEDKTRFRFLLFVLDSLERRNLVVDGTLYAAALTLGRQIGGVERRVANLLLQSKSEAEVQNVILGEAQPKPSMTTWEEILEQYQERIRAKQSMDVVLPTLRIRVSSHNTRQVFRAEQAVVFSRPKSSTPTKA</sequence>
<dbReference type="PANTHER" id="PTHR47942">
    <property type="entry name" value="TETRATRICOPEPTIDE REPEAT (TPR)-LIKE SUPERFAMILY PROTEIN-RELATED"/>
    <property type="match status" value="1"/>
</dbReference>
<dbReference type="InterPro" id="IPR011990">
    <property type="entry name" value="TPR-like_helical_dom_sf"/>
</dbReference>
<dbReference type="EMBL" id="BDSP01000069">
    <property type="protein sequence ID" value="GAX13527.1"/>
    <property type="molecule type" value="Genomic_DNA"/>
</dbReference>
<dbReference type="Gene3D" id="1.25.40.10">
    <property type="entry name" value="Tetratricopeptide repeat domain"/>
    <property type="match status" value="3"/>
</dbReference>
<dbReference type="InterPro" id="IPR001478">
    <property type="entry name" value="PDZ"/>
</dbReference>
<reference evidence="4 5" key="1">
    <citation type="journal article" date="2015" name="Plant Cell">
        <title>Oil accumulation by the oleaginous diatom Fistulifera solaris as revealed by the genome and transcriptome.</title>
        <authorList>
            <person name="Tanaka T."/>
            <person name="Maeda Y."/>
            <person name="Veluchamy A."/>
            <person name="Tanaka M."/>
            <person name="Abida H."/>
            <person name="Marechal E."/>
            <person name="Bowler C."/>
            <person name="Muto M."/>
            <person name="Sunaga Y."/>
            <person name="Tanaka M."/>
            <person name="Yoshino T."/>
            <person name="Taniguchi T."/>
            <person name="Fukuda Y."/>
            <person name="Nemoto M."/>
            <person name="Matsumoto M."/>
            <person name="Wong P.S."/>
            <person name="Aburatani S."/>
            <person name="Fujibuchi W."/>
        </authorList>
    </citation>
    <scope>NUCLEOTIDE SEQUENCE [LARGE SCALE GENOMIC DNA]</scope>
    <source>
        <strain evidence="4 5">JPCC DA0580</strain>
    </source>
</reference>
<evidence type="ECO:0000256" key="2">
    <source>
        <dbReference type="PROSITE-ProRule" id="PRU00708"/>
    </source>
</evidence>
<feature type="repeat" description="PPR" evidence="2">
    <location>
        <begin position="539"/>
        <end position="573"/>
    </location>
</feature>
<dbReference type="NCBIfam" id="TIGR00756">
    <property type="entry name" value="PPR"/>
    <property type="match status" value="2"/>
</dbReference>
<proteinExistence type="predicted"/>